<dbReference type="RefSeq" id="WP_131907364.1">
    <property type="nucleotide sequence ID" value="NZ_BAAAFU010000007.1"/>
</dbReference>
<reference evidence="3 4" key="1">
    <citation type="submission" date="2019-03" db="EMBL/GenBank/DDBJ databases">
        <title>Genomic Encyclopedia of Type Strains, Phase IV (KMG-IV): sequencing the most valuable type-strain genomes for metagenomic binning, comparative biology and taxonomic classification.</title>
        <authorList>
            <person name="Goeker M."/>
        </authorList>
    </citation>
    <scope>NUCLEOTIDE SEQUENCE [LARGE SCALE GENOMIC DNA]</scope>
    <source>
        <strain evidence="3 4">DSM 24830</strain>
    </source>
</reference>
<dbReference type="SUPFAM" id="SSF52833">
    <property type="entry name" value="Thioredoxin-like"/>
    <property type="match status" value="1"/>
</dbReference>
<name>A0A4R1EUU0_9GAMM</name>
<dbReference type="PANTHER" id="PTHR46388">
    <property type="entry name" value="NHL REPEAT-CONTAINING PROTEIN 2"/>
    <property type="match status" value="1"/>
</dbReference>
<dbReference type="AlphaFoldDB" id="A0A4R1EUU0"/>
<feature type="signal peptide" evidence="1">
    <location>
        <begin position="1"/>
        <end position="26"/>
    </location>
</feature>
<comment type="caution">
    <text evidence="3">The sequence shown here is derived from an EMBL/GenBank/DDBJ whole genome shotgun (WGS) entry which is preliminary data.</text>
</comment>
<gene>
    <name evidence="3" type="ORF">EV695_3605</name>
</gene>
<dbReference type="Gene3D" id="3.40.30.10">
    <property type="entry name" value="Glutaredoxin"/>
    <property type="match status" value="1"/>
</dbReference>
<organism evidence="3 4">
    <name type="scientific">Cocleimonas flava</name>
    <dbReference type="NCBI Taxonomy" id="634765"/>
    <lineage>
        <taxon>Bacteria</taxon>
        <taxon>Pseudomonadati</taxon>
        <taxon>Pseudomonadota</taxon>
        <taxon>Gammaproteobacteria</taxon>
        <taxon>Thiotrichales</taxon>
        <taxon>Thiotrichaceae</taxon>
        <taxon>Cocleimonas</taxon>
    </lineage>
</organism>
<sequence length="180" mass="21248">MQLFKDLRNRFLFAVFVMFFALPVQAKDAYALPEFTQKSAQEWLNSKPLTKKDLLGKVTLVDFWTFDCWNCYRSFPWLHGVENKYKSKGFQIIGIHSPEFDHEKIHANIKAKIKQFKITNPVMVDNDMGYWRAMNNRYWPAYYIVDKKGRVRANYIGETHKNTAQANQIEATIEKLLAEK</sequence>
<dbReference type="InterPro" id="IPR013740">
    <property type="entry name" value="Redoxin"/>
</dbReference>
<feature type="chain" id="PRO_5020951327" evidence="1">
    <location>
        <begin position="27"/>
        <end position="180"/>
    </location>
</feature>
<keyword evidence="4" id="KW-1185">Reference proteome</keyword>
<evidence type="ECO:0000313" key="4">
    <source>
        <dbReference type="Proteomes" id="UP000294887"/>
    </source>
</evidence>
<feature type="domain" description="Thioredoxin" evidence="2">
    <location>
        <begin position="26"/>
        <end position="178"/>
    </location>
</feature>
<accession>A0A4R1EUU0</accession>
<dbReference type="GO" id="GO:0016491">
    <property type="term" value="F:oxidoreductase activity"/>
    <property type="evidence" value="ECO:0007669"/>
    <property type="project" value="InterPro"/>
</dbReference>
<proteinExistence type="predicted"/>
<evidence type="ECO:0000313" key="3">
    <source>
        <dbReference type="EMBL" id="TCJ82868.1"/>
    </source>
</evidence>
<dbReference type="InterPro" id="IPR013766">
    <property type="entry name" value="Thioredoxin_domain"/>
</dbReference>
<protein>
    <submittedName>
        <fullName evidence="3">AhpC/TSA family protein</fullName>
    </submittedName>
</protein>
<dbReference type="OrthoDB" id="9811352at2"/>
<dbReference type="Pfam" id="PF08534">
    <property type="entry name" value="Redoxin"/>
    <property type="match status" value="1"/>
</dbReference>
<dbReference type="PROSITE" id="PS51352">
    <property type="entry name" value="THIOREDOXIN_2"/>
    <property type="match status" value="1"/>
</dbReference>
<evidence type="ECO:0000259" key="2">
    <source>
        <dbReference type="PROSITE" id="PS51352"/>
    </source>
</evidence>
<dbReference type="PANTHER" id="PTHR46388:SF2">
    <property type="entry name" value="NHL REPEAT-CONTAINING PROTEIN 2"/>
    <property type="match status" value="1"/>
</dbReference>
<dbReference type="EMBL" id="SMFQ01000005">
    <property type="protein sequence ID" value="TCJ82868.1"/>
    <property type="molecule type" value="Genomic_DNA"/>
</dbReference>
<keyword evidence="1" id="KW-0732">Signal</keyword>
<evidence type="ECO:0000256" key="1">
    <source>
        <dbReference type="SAM" id="SignalP"/>
    </source>
</evidence>
<dbReference type="Proteomes" id="UP000294887">
    <property type="component" value="Unassembled WGS sequence"/>
</dbReference>
<dbReference type="InterPro" id="IPR036249">
    <property type="entry name" value="Thioredoxin-like_sf"/>
</dbReference>